<evidence type="ECO:0000313" key="1">
    <source>
        <dbReference type="EMBL" id="MQM05788.1"/>
    </source>
</evidence>
<gene>
    <name evidence="1" type="ORF">Taro_038602</name>
</gene>
<comment type="caution">
    <text evidence="1">The sequence shown here is derived from an EMBL/GenBank/DDBJ whole genome shotgun (WGS) entry which is preliminary data.</text>
</comment>
<dbReference type="EMBL" id="NMUH01003475">
    <property type="protein sequence ID" value="MQM05788.1"/>
    <property type="molecule type" value="Genomic_DNA"/>
</dbReference>
<dbReference type="AlphaFoldDB" id="A0A843WGB5"/>
<evidence type="ECO:0000313" key="2">
    <source>
        <dbReference type="Proteomes" id="UP000652761"/>
    </source>
</evidence>
<keyword evidence="2" id="KW-1185">Reference proteome</keyword>
<accession>A0A843WGB5</accession>
<protein>
    <submittedName>
        <fullName evidence="1">Uncharacterized protein</fullName>
    </submittedName>
</protein>
<proteinExistence type="predicted"/>
<organism evidence="1 2">
    <name type="scientific">Colocasia esculenta</name>
    <name type="common">Wild taro</name>
    <name type="synonym">Arum esculentum</name>
    <dbReference type="NCBI Taxonomy" id="4460"/>
    <lineage>
        <taxon>Eukaryota</taxon>
        <taxon>Viridiplantae</taxon>
        <taxon>Streptophyta</taxon>
        <taxon>Embryophyta</taxon>
        <taxon>Tracheophyta</taxon>
        <taxon>Spermatophyta</taxon>
        <taxon>Magnoliopsida</taxon>
        <taxon>Liliopsida</taxon>
        <taxon>Araceae</taxon>
        <taxon>Aroideae</taxon>
        <taxon>Colocasieae</taxon>
        <taxon>Colocasia</taxon>
    </lineage>
</organism>
<name>A0A843WGB5_COLES</name>
<sequence length="678" mass="73015">MTGVASGVPDATVIRVTTGRSVAFLSRPGLPSRSAWRWLVVNSSEVLLEFFSVGSGGNEVSPELTVCCCPGEGFSRDRFALVSVVAVLPQSLRYAASVGLAGAFWRVFPERCLGGSGGGSPRTGLCCFCSSACCGVLSNGPCRWVVHPGEGSSQDRPLSLLVEVLPRSALCLFRATVCCPCGLKCVVWLSCVLVRFSQDGSWRFWWRFSPKLFRAVWLSLLSRCVGGTSCVPVLRAVCFVSRARCALADGGLVSAFGARLAVLLVEAPVLRCGLPLARGRDSLRCVSPSSVFRWLLEVVMLHSACSPRAVVSVWHHGSVDLFVSFVVEMGSSLRWALYHLGPLVPLCVLHLERFLRCFVFCASRAGADVACCALLAFRFVPSGALVHRVVSWVAPGACDSTSCCAVCLFAKFVALSVVHHVLIVASVSVFPLALGASVFGCGTLPRSGSLRGRRAVLDLCSYFGFRVVACLSGVWKPLAESPVGPSVDLLWLRVSLVSLSDHEEEPFAVVLVRVSLGTVSASVLSLWFCVSCVAVGNCVVCRVLLATEWVADRLGPTAESVGGCNRVVFGWCFLLFRPDLASLGTGGVVVPVGRPTCGWSEPLVPRLSAPGEEEGRSWCLGVVERAWSEEEVFFPTRRALRVTREAHPYFFQVRESRRLLVPLLVQSRTIAELGLHHQ</sequence>
<reference evidence="1" key="1">
    <citation type="submission" date="2017-07" db="EMBL/GenBank/DDBJ databases">
        <title>Taro Niue Genome Assembly and Annotation.</title>
        <authorList>
            <person name="Atibalentja N."/>
            <person name="Keating K."/>
            <person name="Fields C.J."/>
        </authorList>
    </citation>
    <scope>NUCLEOTIDE SEQUENCE</scope>
    <source>
        <strain evidence="1">Niue_2</strain>
        <tissue evidence="1">Leaf</tissue>
    </source>
</reference>
<dbReference type="Proteomes" id="UP000652761">
    <property type="component" value="Unassembled WGS sequence"/>
</dbReference>